<evidence type="ECO:0000313" key="3">
    <source>
        <dbReference type="EMBL" id="GAA4980171.1"/>
    </source>
</evidence>
<dbReference type="Gene3D" id="3.40.50.12780">
    <property type="entry name" value="N-terminal domain of ligase-like"/>
    <property type="match status" value="1"/>
</dbReference>
<proteinExistence type="predicted"/>
<dbReference type="InterPro" id="IPR020845">
    <property type="entry name" value="AMP-binding_CS"/>
</dbReference>
<dbReference type="Gene3D" id="3.30.300.30">
    <property type="match status" value="1"/>
</dbReference>
<protein>
    <submittedName>
        <fullName evidence="3">Fatty acid--CoA ligase</fullName>
    </submittedName>
</protein>
<dbReference type="Proteomes" id="UP001500466">
    <property type="component" value="Unassembled WGS sequence"/>
</dbReference>
<dbReference type="Pfam" id="PF00501">
    <property type="entry name" value="AMP-binding"/>
    <property type="match status" value="1"/>
</dbReference>
<dbReference type="GO" id="GO:0016874">
    <property type="term" value="F:ligase activity"/>
    <property type="evidence" value="ECO:0007669"/>
    <property type="project" value="UniProtKB-KW"/>
</dbReference>
<dbReference type="InterPro" id="IPR050237">
    <property type="entry name" value="ATP-dep_AMP-bd_enzyme"/>
</dbReference>
<dbReference type="PANTHER" id="PTHR43767:SF1">
    <property type="entry name" value="NONRIBOSOMAL PEPTIDE SYNTHASE PES1 (EUROFUNG)-RELATED"/>
    <property type="match status" value="1"/>
</dbReference>
<reference evidence="4" key="1">
    <citation type="journal article" date="2019" name="Int. J. Syst. Evol. Microbiol.">
        <title>The Global Catalogue of Microorganisms (GCM) 10K type strain sequencing project: providing services to taxonomists for standard genome sequencing and annotation.</title>
        <authorList>
            <consortium name="The Broad Institute Genomics Platform"/>
            <consortium name="The Broad Institute Genome Sequencing Center for Infectious Disease"/>
            <person name="Wu L."/>
            <person name="Ma J."/>
        </authorList>
    </citation>
    <scope>NUCLEOTIDE SEQUENCE [LARGE SCALE GENOMIC DNA]</scope>
    <source>
        <strain evidence="4">JCM 17986</strain>
    </source>
</reference>
<organism evidence="3 4">
    <name type="scientific">Yinghuangia aomiensis</name>
    <dbReference type="NCBI Taxonomy" id="676205"/>
    <lineage>
        <taxon>Bacteria</taxon>
        <taxon>Bacillati</taxon>
        <taxon>Actinomycetota</taxon>
        <taxon>Actinomycetes</taxon>
        <taxon>Kitasatosporales</taxon>
        <taxon>Streptomycetaceae</taxon>
        <taxon>Yinghuangia</taxon>
    </lineage>
</organism>
<evidence type="ECO:0000259" key="2">
    <source>
        <dbReference type="Pfam" id="PF13193"/>
    </source>
</evidence>
<dbReference type="InterPro" id="IPR042099">
    <property type="entry name" value="ANL_N_sf"/>
</dbReference>
<keyword evidence="4" id="KW-1185">Reference proteome</keyword>
<feature type="domain" description="AMP-binding enzyme C-terminal" evidence="2">
    <location>
        <begin position="414"/>
        <end position="489"/>
    </location>
</feature>
<dbReference type="PROSITE" id="PS00455">
    <property type="entry name" value="AMP_BINDING"/>
    <property type="match status" value="1"/>
</dbReference>
<accession>A0ABP9HX21</accession>
<evidence type="ECO:0000313" key="4">
    <source>
        <dbReference type="Proteomes" id="UP001500466"/>
    </source>
</evidence>
<dbReference type="Pfam" id="PF13193">
    <property type="entry name" value="AMP-binding_C"/>
    <property type="match status" value="1"/>
</dbReference>
<gene>
    <name evidence="3" type="ORF">GCM10023205_56420</name>
</gene>
<keyword evidence="3" id="KW-0436">Ligase</keyword>
<feature type="domain" description="AMP-dependent synthetase/ligase" evidence="1">
    <location>
        <begin position="8"/>
        <end position="363"/>
    </location>
</feature>
<dbReference type="EMBL" id="BAABHS010000022">
    <property type="protein sequence ID" value="GAA4980171.1"/>
    <property type="molecule type" value="Genomic_DNA"/>
</dbReference>
<dbReference type="InterPro" id="IPR045851">
    <property type="entry name" value="AMP-bd_C_sf"/>
</dbReference>
<dbReference type="InterPro" id="IPR000873">
    <property type="entry name" value="AMP-dep_synth/lig_dom"/>
</dbReference>
<dbReference type="InterPro" id="IPR025110">
    <property type="entry name" value="AMP-bd_C"/>
</dbReference>
<comment type="caution">
    <text evidence="3">The sequence shown here is derived from an EMBL/GenBank/DDBJ whole genome shotgun (WGS) entry which is preliminary data.</text>
</comment>
<dbReference type="PANTHER" id="PTHR43767">
    <property type="entry name" value="LONG-CHAIN-FATTY-ACID--COA LIGASE"/>
    <property type="match status" value="1"/>
</dbReference>
<dbReference type="SUPFAM" id="SSF56801">
    <property type="entry name" value="Acetyl-CoA synthetase-like"/>
    <property type="match status" value="1"/>
</dbReference>
<evidence type="ECO:0000259" key="1">
    <source>
        <dbReference type="Pfam" id="PF00501"/>
    </source>
</evidence>
<name>A0ABP9HX21_9ACTN</name>
<sequence>MTVVAAVLREAARRFPERRALVQGGTAFTYAGLDALTDQVAAGFAQRGVRAGDLAALVLPTGPEYVVAYLALARLGAVTTGVGPRYMAAERAKVLTQARPELVIATEELAEGVPSGPELLLCTPAKEAAEVWRDLRTDAIPPVPRVTGVDDPDLPETVVFTSGTTGTPKGALFTSRQIAAITEMDTGGRWGEGGPQLVATGLPHVGFMTKLAGYLKLGATMHLLGRWRAEDALRIVARERIPYIGGVAAQVSLLLRRPEFDTYDFSHVKGLIVGAGPSPAPVVREARERFGAGYSIRYSMTESGGLGTLTAFDAPEEEALHTVGRPRPGTELEIRDPETGAVLTQGEAGQICLRAPSVMAGYWRNPEDTAKALDPDRWLRTGDLGRIGEDGCLRITGRISDMYIRGGYNVFPLEVESVLLAHPSVASVAVTPRPSAVMGEIGVAVVVPRAGTPTPTLEDLREFAGPRLAAYKLPEALRIVDELPLTGMDKIDRKALAARERTAGDI</sequence>
<dbReference type="RefSeq" id="WP_345678521.1">
    <property type="nucleotide sequence ID" value="NZ_BAABHS010000022.1"/>
</dbReference>